<reference evidence="1" key="1">
    <citation type="submission" date="2021-04" db="EMBL/GenBank/DDBJ databases">
        <authorList>
            <person name="Rodrigo-Torres L."/>
            <person name="Arahal R. D."/>
            <person name="Lucena T."/>
        </authorList>
    </citation>
    <scope>NUCLEOTIDE SEQUENCE</scope>
    <source>
        <strain evidence="1">AS29M-1</strain>
    </source>
</reference>
<evidence type="ECO:0000313" key="1">
    <source>
        <dbReference type="EMBL" id="CAG5083789.1"/>
    </source>
</evidence>
<dbReference type="KEGG" id="ptan:CRYO30217_02289"/>
<sequence>MKKTLALLLIIFITPCYIFSIENEPADKDTPKKIGRPVDTVITYDLYSGEISQKMPFDVPFLLKGKAPADVKKIEIYYIEKWRVKSTLSETNNDTNITGDHVTILKALDTATKEVAYSNNFKTIKKRANDEHWHYSQWERNNHLLKTDKSADDYFFIPIDPLKANRSYLFYTKITYKLKDSKLDNQVIDLFKNEINKYIPNDLQNQVWAITLSSLSNNPKGIETKKELWKDQVNKTLTDNSEKIYNGVSKQLKSYVKYEYGLTPEETKLKQKLEEIIGVDDLVKVLELSRNRYLSSYNIQELNSSVSFNQEPELLDALIEAKVTEAVKLYKELNFLSLHSMVTQRYLTGQANITTKKHIQNFNTIENVSTVDSLISNLMILHQKVASLKQLIDAHLGGDKAYMYMDPEGYKQLSEKIVTEKAKPKDEQDKEKINQLEKQLTDNQTAAKAKLKTASKVYDNIALNINTTISLLYNYREDVFLVSSFWQNKLNSLFFELEQTEGIKEAFQKSTTANFMTRSEYYMSADFGFAHMTLPNHLGTDNLRTIQPYMGINFNLFPINRQAHYSVFSPKIMGRNVILNVLKGTSIVVGLTSRNIAMDLYEDPDATSIKGLWGATTGVNSTSTFNANMMLLSGLALRLGDFVRLGFGTSWYRYRVSYDPLDYDQYRLKNSFYVSLSLDLDVKHVVKDVIGPQLFGNLFNKTGSDD</sequence>
<protein>
    <submittedName>
        <fullName evidence="1">Uncharacterized protein</fullName>
    </submittedName>
</protein>
<gene>
    <name evidence="1" type="ORF">CRYO30217_02289</name>
</gene>
<proteinExistence type="predicted"/>
<organism evidence="1 2">
    <name type="scientific">Parvicella tangerina</name>
    <dbReference type="NCBI Taxonomy" id="2829795"/>
    <lineage>
        <taxon>Bacteria</taxon>
        <taxon>Pseudomonadati</taxon>
        <taxon>Bacteroidota</taxon>
        <taxon>Flavobacteriia</taxon>
        <taxon>Flavobacteriales</taxon>
        <taxon>Parvicellaceae</taxon>
        <taxon>Parvicella</taxon>
    </lineage>
</organism>
<dbReference type="Proteomes" id="UP000683507">
    <property type="component" value="Chromosome"/>
</dbReference>
<dbReference type="AlphaFoldDB" id="A0A916JP94"/>
<dbReference type="RefSeq" id="WP_258542520.1">
    <property type="nucleotide sequence ID" value="NZ_OU015584.1"/>
</dbReference>
<dbReference type="EMBL" id="OU015584">
    <property type="protein sequence ID" value="CAG5083789.1"/>
    <property type="molecule type" value="Genomic_DNA"/>
</dbReference>
<evidence type="ECO:0000313" key="2">
    <source>
        <dbReference type="Proteomes" id="UP000683507"/>
    </source>
</evidence>
<accession>A0A916JP94</accession>
<keyword evidence="2" id="KW-1185">Reference proteome</keyword>
<name>A0A916JP94_9FLAO</name>